<gene>
    <name evidence="2" type="ORF">GE061_011613</name>
</gene>
<sequence length="470" mass="51916">MWSKIGQNKMAKGNCHCGKAAYGSFQAQIEETVPKYFRTSDESSQQLCMGEGVATKTVIPSVNPIYRTTATNTSRTTLGPENNPYLFINHQIPEDNYYYQNLHDNHRLSFQACSQTPRQTGFYTSTSSPQKTEGQIQMCGVQPSAAGSTGLCICCGVPKAMCPNNTVLCTCCGVPKAMCPNNTGSVCVFNPGVSGFVGGGGNCGCGLTGGKPGLGVKELKNQLKQLKNEEKRRKKAENDRLKKEKKEENRIRKEHNKRKKEERKRLRIKRKAGLGGEACNCCSCRAAQRTMPVQKAVPRAPTCAPACAPRLVSTMMYNQKAPAITSDDLRHDFHTSNDKLLAKAQSNNGCFRTKSVSSCHCLNKIANYSVLVHHTESEYIEMVESVDSTRMERDTSSSAMEIPPRVQIGNGDSKDSEIIETLLNINSQNEEPETNCKGQSKQFVPPCVLYLDCTKVKDMCVIIRDKYEEI</sequence>
<feature type="compositionally biased region" description="Basic residues" evidence="1">
    <location>
        <begin position="252"/>
        <end position="264"/>
    </location>
</feature>
<comment type="caution">
    <text evidence="2">The sequence shown here is derived from an EMBL/GenBank/DDBJ whole genome shotgun (WGS) entry which is preliminary data.</text>
</comment>
<feature type="compositionally biased region" description="Basic and acidic residues" evidence="1">
    <location>
        <begin position="226"/>
        <end position="251"/>
    </location>
</feature>
<dbReference type="EMBL" id="WIXP02000003">
    <property type="protein sequence ID" value="KAF6213888.1"/>
    <property type="molecule type" value="Genomic_DNA"/>
</dbReference>
<evidence type="ECO:0000313" key="3">
    <source>
        <dbReference type="Proteomes" id="UP000466442"/>
    </source>
</evidence>
<name>A0A6A4KB71_APOLU</name>
<protein>
    <submittedName>
        <fullName evidence="2">Uncharacterized protein</fullName>
    </submittedName>
</protein>
<keyword evidence="3" id="KW-1185">Reference proteome</keyword>
<feature type="region of interest" description="Disordered" evidence="1">
    <location>
        <begin position="226"/>
        <end position="264"/>
    </location>
</feature>
<dbReference type="Proteomes" id="UP000466442">
    <property type="component" value="Unassembled WGS sequence"/>
</dbReference>
<accession>A0A6A4KB71</accession>
<proteinExistence type="predicted"/>
<evidence type="ECO:0000256" key="1">
    <source>
        <dbReference type="SAM" id="MobiDB-lite"/>
    </source>
</evidence>
<dbReference type="AlphaFoldDB" id="A0A6A4KB71"/>
<organism evidence="2 3">
    <name type="scientific">Apolygus lucorum</name>
    <name type="common">Small green plant bug</name>
    <name type="synonym">Lygocoris lucorum</name>
    <dbReference type="NCBI Taxonomy" id="248454"/>
    <lineage>
        <taxon>Eukaryota</taxon>
        <taxon>Metazoa</taxon>
        <taxon>Ecdysozoa</taxon>
        <taxon>Arthropoda</taxon>
        <taxon>Hexapoda</taxon>
        <taxon>Insecta</taxon>
        <taxon>Pterygota</taxon>
        <taxon>Neoptera</taxon>
        <taxon>Paraneoptera</taxon>
        <taxon>Hemiptera</taxon>
        <taxon>Heteroptera</taxon>
        <taxon>Panheteroptera</taxon>
        <taxon>Cimicomorpha</taxon>
        <taxon>Miridae</taxon>
        <taxon>Mirini</taxon>
        <taxon>Apolygus</taxon>
    </lineage>
</organism>
<reference evidence="2" key="1">
    <citation type="journal article" date="2021" name="Mol. Ecol. Resour.">
        <title>Apolygus lucorum genome provides insights into omnivorousness and mesophyll feeding.</title>
        <authorList>
            <person name="Liu Y."/>
            <person name="Liu H."/>
            <person name="Wang H."/>
            <person name="Huang T."/>
            <person name="Liu B."/>
            <person name="Yang B."/>
            <person name="Yin L."/>
            <person name="Li B."/>
            <person name="Zhang Y."/>
            <person name="Zhang S."/>
            <person name="Jiang F."/>
            <person name="Zhang X."/>
            <person name="Ren Y."/>
            <person name="Wang B."/>
            <person name="Wang S."/>
            <person name="Lu Y."/>
            <person name="Wu K."/>
            <person name="Fan W."/>
            <person name="Wang G."/>
        </authorList>
    </citation>
    <scope>NUCLEOTIDE SEQUENCE</scope>
    <source>
        <strain evidence="2">12Hb</strain>
    </source>
</reference>
<evidence type="ECO:0000313" key="2">
    <source>
        <dbReference type="EMBL" id="KAF6213888.1"/>
    </source>
</evidence>